<proteinExistence type="predicted"/>
<sequence>MYSYSIGPYMRYVLRSLLGSENYLIARDIWRNYQGNLSRLLAIKLFTFSEWGQKKESIKPLLNEKQKLTLLKQFNKHAPHQAETAKSASLPYILIKYRALFGLLGLLGLIRWYVVLVARDRNTEVEGRSDYILKGIRIG</sequence>
<dbReference type="GeneID" id="33569707"/>
<gene>
    <name evidence="2" type="ORF">BCR41DRAFT_387132</name>
</gene>
<keyword evidence="1" id="KW-0472">Membrane</keyword>
<keyword evidence="3" id="KW-1185">Reference proteome</keyword>
<evidence type="ECO:0000313" key="2">
    <source>
        <dbReference type="EMBL" id="ORZ13921.1"/>
    </source>
</evidence>
<evidence type="ECO:0000256" key="1">
    <source>
        <dbReference type="SAM" id="Phobius"/>
    </source>
</evidence>
<keyword evidence="1" id="KW-1133">Transmembrane helix</keyword>
<accession>A0A1Y2GM87</accession>
<keyword evidence="1" id="KW-0812">Transmembrane</keyword>
<dbReference type="InParanoid" id="A0A1Y2GM87"/>
<evidence type="ECO:0000313" key="3">
    <source>
        <dbReference type="Proteomes" id="UP000193648"/>
    </source>
</evidence>
<protein>
    <submittedName>
        <fullName evidence="2">Uncharacterized protein</fullName>
    </submittedName>
</protein>
<dbReference type="EMBL" id="MCFF01000022">
    <property type="protein sequence ID" value="ORZ13921.1"/>
    <property type="molecule type" value="Genomic_DNA"/>
</dbReference>
<feature type="transmembrane region" description="Helical" evidence="1">
    <location>
        <begin position="99"/>
        <end position="118"/>
    </location>
</feature>
<dbReference type="RefSeq" id="XP_021880705.1">
    <property type="nucleotide sequence ID" value="XM_022027864.1"/>
</dbReference>
<comment type="caution">
    <text evidence="2">The sequence shown here is derived from an EMBL/GenBank/DDBJ whole genome shotgun (WGS) entry which is preliminary data.</text>
</comment>
<organism evidence="2 3">
    <name type="scientific">Lobosporangium transversale</name>
    <dbReference type="NCBI Taxonomy" id="64571"/>
    <lineage>
        <taxon>Eukaryota</taxon>
        <taxon>Fungi</taxon>
        <taxon>Fungi incertae sedis</taxon>
        <taxon>Mucoromycota</taxon>
        <taxon>Mortierellomycotina</taxon>
        <taxon>Mortierellomycetes</taxon>
        <taxon>Mortierellales</taxon>
        <taxon>Mortierellaceae</taxon>
        <taxon>Lobosporangium</taxon>
    </lineage>
</organism>
<dbReference type="Proteomes" id="UP000193648">
    <property type="component" value="Unassembled WGS sequence"/>
</dbReference>
<name>A0A1Y2GM87_9FUNG</name>
<dbReference type="AlphaFoldDB" id="A0A1Y2GM87"/>
<reference evidence="2 3" key="1">
    <citation type="submission" date="2016-07" db="EMBL/GenBank/DDBJ databases">
        <title>Pervasive Adenine N6-methylation of Active Genes in Fungi.</title>
        <authorList>
            <consortium name="DOE Joint Genome Institute"/>
            <person name="Mondo S.J."/>
            <person name="Dannebaum R.O."/>
            <person name="Kuo R.C."/>
            <person name="Labutti K."/>
            <person name="Haridas S."/>
            <person name="Kuo A."/>
            <person name="Salamov A."/>
            <person name="Ahrendt S.R."/>
            <person name="Lipzen A."/>
            <person name="Sullivan W."/>
            <person name="Andreopoulos W.B."/>
            <person name="Clum A."/>
            <person name="Lindquist E."/>
            <person name="Daum C."/>
            <person name="Ramamoorthy G.K."/>
            <person name="Gryganskyi A."/>
            <person name="Culley D."/>
            <person name="Magnuson J.K."/>
            <person name="James T.Y."/>
            <person name="O'Malley M.A."/>
            <person name="Stajich J.E."/>
            <person name="Spatafora J.W."/>
            <person name="Visel A."/>
            <person name="Grigoriev I.V."/>
        </authorList>
    </citation>
    <scope>NUCLEOTIDE SEQUENCE [LARGE SCALE GENOMIC DNA]</scope>
    <source>
        <strain evidence="2 3">NRRL 3116</strain>
    </source>
</reference>